<evidence type="ECO:0000259" key="1">
    <source>
        <dbReference type="Pfam" id="PF13456"/>
    </source>
</evidence>
<dbReference type="InterPro" id="IPR036397">
    <property type="entry name" value="RNaseH_sf"/>
</dbReference>
<dbReference type="Gene3D" id="3.30.420.10">
    <property type="entry name" value="Ribonuclease H-like superfamily/Ribonuclease H"/>
    <property type="match status" value="1"/>
</dbReference>
<dbReference type="CDD" id="cd06222">
    <property type="entry name" value="RNase_H_like"/>
    <property type="match status" value="1"/>
</dbReference>
<dbReference type="InterPro" id="IPR026960">
    <property type="entry name" value="RVT-Znf"/>
</dbReference>
<feature type="domain" description="RNase H type-1" evidence="1">
    <location>
        <begin position="158"/>
        <end position="278"/>
    </location>
</feature>
<keyword evidence="4" id="KW-1185">Reference proteome</keyword>
<dbReference type="Pfam" id="PF13966">
    <property type="entry name" value="zf-RVT"/>
    <property type="match status" value="1"/>
</dbReference>
<organism evidence="3 4">
    <name type="scientific">Brassica napus</name>
    <name type="common">Rape</name>
    <dbReference type="NCBI Taxonomy" id="3708"/>
    <lineage>
        <taxon>Eukaryota</taxon>
        <taxon>Viridiplantae</taxon>
        <taxon>Streptophyta</taxon>
        <taxon>Embryophyta</taxon>
        <taxon>Tracheophyta</taxon>
        <taxon>Spermatophyta</taxon>
        <taxon>Magnoliopsida</taxon>
        <taxon>eudicotyledons</taxon>
        <taxon>Gunneridae</taxon>
        <taxon>Pentapetalae</taxon>
        <taxon>rosids</taxon>
        <taxon>malvids</taxon>
        <taxon>Brassicales</taxon>
        <taxon>Brassicaceae</taxon>
        <taxon>Brassiceae</taxon>
        <taxon>Brassica</taxon>
    </lineage>
</organism>
<comment type="caution">
    <text evidence="3">The sequence shown here is derived from an EMBL/GenBank/DDBJ whole genome shotgun (WGS) entry which is preliminary data.</text>
</comment>
<dbReference type="InterPro" id="IPR052929">
    <property type="entry name" value="RNase_H-like_EbsB-rel"/>
</dbReference>
<dbReference type="EMBL" id="JAGKQM010000005">
    <property type="protein sequence ID" value="KAH0924512.1"/>
    <property type="molecule type" value="Genomic_DNA"/>
</dbReference>
<dbReference type="Pfam" id="PF13456">
    <property type="entry name" value="RVT_3"/>
    <property type="match status" value="1"/>
</dbReference>
<dbReference type="InterPro" id="IPR002156">
    <property type="entry name" value="RNaseH_domain"/>
</dbReference>
<dbReference type="InterPro" id="IPR044730">
    <property type="entry name" value="RNase_H-like_dom_plant"/>
</dbReference>
<dbReference type="Proteomes" id="UP000824890">
    <property type="component" value="Unassembled WGS sequence"/>
</dbReference>
<evidence type="ECO:0008006" key="5">
    <source>
        <dbReference type="Google" id="ProtNLM"/>
    </source>
</evidence>
<sequence>MNCTPVGSLLESRGLSVSSVCQRCGARETELHVLLQCPFAEKVWDLVPCLHKPVTSVINSVSALLQCCRKMISLPPLGLGDIPLYPWVLWVLWTNRNKLLFENKQFSEENSVLKAIQDARAWKAAQTCIEKISLPHHVVPAVNVNVPVTNSYTWSVYSDAAWNPSTGNCGLGWYLQDAEKVHTDCFSSHRRFVSSALVAEALAVKAAFMAATSSHVSSLNVFSDSKVLISLLKSQTQDVALKGVLHDIFIMAQTFQSISFHFIPRLTNVVADSLAKSALYSLHSSVTATI</sequence>
<protein>
    <recommendedName>
        <fullName evidence="5">RNase H type-1 domain-containing protein</fullName>
    </recommendedName>
</protein>
<dbReference type="PANTHER" id="PTHR47074:SF49">
    <property type="entry name" value="POLYNUCLEOTIDYL TRANSFERASE, RIBONUCLEASE H-LIKE SUPERFAMILY PROTEIN"/>
    <property type="match status" value="1"/>
</dbReference>
<dbReference type="InterPro" id="IPR012337">
    <property type="entry name" value="RNaseH-like_sf"/>
</dbReference>
<gene>
    <name evidence="3" type="ORF">HID58_016768</name>
</gene>
<reference evidence="3 4" key="1">
    <citation type="submission" date="2021-05" db="EMBL/GenBank/DDBJ databases">
        <title>Genome Assembly of Synthetic Allotetraploid Brassica napus Reveals Homoeologous Exchanges between Subgenomes.</title>
        <authorList>
            <person name="Davis J.T."/>
        </authorList>
    </citation>
    <scope>NUCLEOTIDE SEQUENCE [LARGE SCALE GENOMIC DNA]</scope>
    <source>
        <strain evidence="4">cv. Da-Ae</strain>
        <tissue evidence="3">Seedling</tissue>
    </source>
</reference>
<feature type="domain" description="Reverse transcriptase zinc-binding" evidence="2">
    <location>
        <begin position="2"/>
        <end position="44"/>
    </location>
</feature>
<proteinExistence type="predicted"/>
<evidence type="ECO:0000259" key="2">
    <source>
        <dbReference type="Pfam" id="PF13966"/>
    </source>
</evidence>
<accession>A0ABQ8D569</accession>
<dbReference type="SUPFAM" id="SSF53098">
    <property type="entry name" value="Ribonuclease H-like"/>
    <property type="match status" value="1"/>
</dbReference>
<dbReference type="PANTHER" id="PTHR47074">
    <property type="entry name" value="BNAC02G40300D PROTEIN"/>
    <property type="match status" value="1"/>
</dbReference>
<evidence type="ECO:0000313" key="4">
    <source>
        <dbReference type="Proteomes" id="UP000824890"/>
    </source>
</evidence>
<evidence type="ECO:0000313" key="3">
    <source>
        <dbReference type="EMBL" id="KAH0924512.1"/>
    </source>
</evidence>
<name>A0ABQ8D569_BRANA</name>